<evidence type="ECO:0000256" key="14">
    <source>
        <dbReference type="ARBA" id="ARBA00048988"/>
    </source>
</evidence>
<dbReference type="GO" id="GO:0000724">
    <property type="term" value="P:double-strand break repair via homologous recombination"/>
    <property type="evidence" value="ECO:0007669"/>
    <property type="project" value="UniProtKB-UniRule"/>
</dbReference>
<dbReference type="PROSITE" id="PS51217">
    <property type="entry name" value="UVRD_HELICASE_CTER"/>
    <property type="match status" value="1"/>
</dbReference>
<dbReference type="PANTHER" id="PTHR11070:SF23">
    <property type="entry name" value="RECBCD ENZYME SUBUNIT RECB"/>
    <property type="match status" value="1"/>
</dbReference>
<dbReference type="Gene3D" id="3.90.320.10">
    <property type="match status" value="1"/>
</dbReference>
<dbReference type="Pfam" id="PF00580">
    <property type="entry name" value="UvrD-helicase"/>
    <property type="match status" value="1"/>
</dbReference>
<evidence type="ECO:0000256" key="3">
    <source>
        <dbReference type="ARBA" id="ARBA00022741"/>
    </source>
</evidence>
<dbReference type="PANTHER" id="PTHR11070">
    <property type="entry name" value="UVRD / RECB / PCRA DNA HELICASE FAMILY MEMBER"/>
    <property type="match status" value="1"/>
</dbReference>
<keyword evidence="3 15" id="KW-0547">Nucleotide-binding</keyword>
<keyword evidence="9 15" id="KW-0460">Magnesium</keyword>
<comment type="catalytic activity">
    <reaction evidence="15">
        <text>Exonucleolytic cleavage (in the presence of ATP) in either 5'- to 3'- or 3'- to 5'-direction to yield 5'-phosphooligonucleotides.</text>
        <dbReference type="EC" id="3.1.11.5"/>
    </reaction>
</comment>
<dbReference type="EMBL" id="CP034873">
    <property type="protein sequence ID" value="QCI21739.1"/>
    <property type="molecule type" value="Genomic_DNA"/>
</dbReference>
<dbReference type="GO" id="GO:0043138">
    <property type="term" value="F:3'-5' DNA helicase activity"/>
    <property type="evidence" value="ECO:0007669"/>
    <property type="project" value="UniProtKB-UniRule"/>
</dbReference>
<evidence type="ECO:0000256" key="12">
    <source>
        <dbReference type="ARBA" id="ARBA00023235"/>
    </source>
</evidence>
<dbReference type="NCBIfam" id="TIGR00609">
    <property type="entry name" value="recB"/>
    <property type="match status" value="1"/>
</dbReference>
<evidence type="ECO:0000256" key="2">
    <source>
        <dbReference type="ARBA" id="ARBA00022723"/>
    </source>
</evidence>
<comment type="subunit">
    <text evidence="15">Heterotrimer of RecB, RecC and RecD. All subunits contribute to DNA-binding. Interacts with RecA.</text>
</comment>
<keyword evidence="5 15" id="KW-0378">Hydrolase</keyword>
<reference evidence="19 20" key="1">
    <citation type="submission" date="2018-12" db="EMBL/GenBank/DDBJ databases">
        <authorList>
            <person name="Chong R.A."/>
        </authorList>
    </citation>
    <scope>NUCLEOTIDE SEQUENCE [LARGE SCALE GENOMIC DNA]</scope>
    <source>
        <strain evidence="19 20">Hta</strain>
    </source>
</reference>
<evidence type="ECO:0000256" key="10">
    <source>
        <dbReference type="ARBA" id="ARBA00023125"/>
    </source>
</evidence>
<feature type="region of interest" description="DNA-binding and helicase activity, interacts with RecC" evidence="15">
    <location>
        <begin position="1"/>
        <end position="849"/>
    </location>
</feature>
<dbReference type="GO" id="GO:0009338">
    <property type="term" value="C:exodeoxyribonuclease V complex"/>
    <property type="evidence" value="ECO:0007669"/>
    <property type="project" value="TreeGrafter"/>
</dbReference>
<evidence type="ECO:0000313" key="19">
    <source>
        <dbReference type="EMBL" id="QCI21739.1"/>
    </source>
</evidence>
<evidence type="ECO:0000256" key="4">
    <source>
        <dbReference type="ARBA" id="ARBA00022763"/>
    </source>
</evidence>
<feature type="binding site" evidence="15">
    <location>
        <position position="943"/>
    </location>
    <ligand>
        <name>Mg(2+)</name>
        <dbReference type="ChEBI" id="CHEBI:18420"/>
    </ligand>
</feature>
<dbReference type="InterPro" id="IPR000212">
    <property type="entry name" value="DNA_helicase_UvrD/REP"/>
</dbReference>
<dbReference type="InterPro" id="IPR011604">
    <property type="entry name" value="PDDEXK-like_dom_sf"/>
</dbReference>
<keyword evidence="7 15" id="KW-0269">Exonuclease</keyword>
<keyword evidence="1 15" id="KW-0540">Nuclease</keyword>
<evidence type="ECO:0000256" key="5">
    <source>
        <dbReference type="ARBA" id="ARBA00022801"/>
    </source>
</evidence>
<dbReference type="InterPro" id="IPR014017">
    <property type="entry name" value="DNA_helicase_UvrD-like_C"/>
</dbReference>
<accession>A0A4D6XZU2</accession>
<dbReference type="GO" id="GO:0005524">
    <property type="term" value="F:ATP binding"/>
    <property type="evidence" value="ECO:0007669"/>
    <property type="project" value="UniProtKB-UniRule"/>
</dbReference>
<dbReference type="Gene3D" id="3.40.50.300">
    <property type="entry name" value="P-loop containing nucleotide triphosphate hydrolases"/>
    <property type="match status" value="2"/>
</dbReference>
<dbReference type="RefSeq" id="WP_158356709.1">
    <property type="nucleotide sequence ID" value="NZ_CP034873.1"/>
</dbReference>
<proteinExistence type="inferred from homology"/>
<protein>
    <recommendedName>
        <fullName evidence="15">RecBCD enzyme subunit RecB</fullName>
        <ecNumber evidence="15">3.1.11.5</ecNumber>
        <ecNumber evidence="15">5.6.2.4</ecNumber>
    </recommendedName>
    <alternativeName>
        <fullName evidence="15">DNA 3'-5' helicase subunit RecB</fullName>
    </alternativeName>
    <alternativeName>
        <fullName evidence="15">Exonuclease V subunit RecB</fullName>
        <shortName evidence="15">ExoV subunit RecB</shortName>
    </alternativeName>
    <alternativeName>
        <fullName evidence="15">Helicase/nuclease RecBCD subunit RecB</fullName>
    </alternativeName>
</protein>
<keyword evidence="11 15" id="KW-0234">DNA repair</keyword>
<dbReference type="InterPro" id="IPR027417">
    <property type="entry name" value="P-loop_NTPase"/>
</dbReference>
<evidence type="ECO:0000256" key="8">
    <source>
        <dbReference type="ARBA" id="ARBA00022840"/>
    </source>
</evidence>
<evidence type="ECO:0000259" key="18">
    <source>
        <dbReference type="PROSITE" id="PS51217"/>
    </source>
</evidence>
<dbReference type="OrthoDB" id="9810135at2"/>
<keyword evidence="8 15" id="KW-0067">ATP-binding</keyword>
<comment type="domain">
    <text evidence="15">The N-terminal DNA-binding domain is a ssDNA-dependent ATPase and has ATP-dependent 3'-5' helicase function. This domain interacts with RecC.</text>
</comment>
<dbReference type="GO" id="GO:0008854">
    <property type="term" value="F:exodeoxyribonuclease V activity"/>
    <property type="evidence" value="ECO:0007669"/>
    <property type="project" value="UniProtKB-EC"/>
</dbReference>
<comment type="domain">
    <text evidence="15">The C-terminal domain has nuclease activity and interacts with RecD. It interacts with RecA, facilitating its loading onto ssDNA.</text>
</comment>
<evidence type="ECO:0000256" key="16">
    <source>
        <dbReference type="PROSITE-ProRule" id="PRU00560"/>
    </source>
</evidence>
<evidence type="ECO:0000256" key="15">
    <source>
        <dbReference type="HAMAP-Rule" id="MF_01485"/>
    </source>
</evidence>
<feature type="domain" description="UvrD-like helicase ATP-binding" evidence="17">
    <location>
        <begin position="3"/>
        <end position="442"/>
    </location>
</feature>
<dbReference type="CDD" id="cd22352">
    <property type="entry name" value="RecB_C-like"/>
    <property type="match status" value="1"/>
</dbReference>
<evidence type="ECO:0000256" key="6">
    <source>
        <dbReference type="ARBA" id="ARBA00022806"/>
    </source>
</evidence>
<comment type="catalytic activity">
    <reaction evidence="14 15">
        <text>ATP + H2O = ADP + phosphate + H(+)</text>
        <dbReference type="Rhea" id="RHEA:13065"/>
        <dbReference type="ChEBI" id="CHEBI:15377"/>
        <dbReference type="ChEBI" id="CHEBI:15378"/>
        <dbReference type="ChEBI" id="CHEBI:30616"/>
        <dbReference type="ChEBI" id="CHEBI:43474"/>
        <dbReference type="ChEBI" id="CHEBI:456216"/>
        <dbReference type="EC" id="5.6.2.4"/>
    </reaction>
</comment>
<keyword evidence="12 15" id="KW-0413">Isomerase</keyword>
<dbReference type="AlphaFoldDB" id="A0A4D6XZU2"/>
<dbReference type="Pfam" id="PF13361">
    <property type="entry name" value="UvrD_C"/>
    <property type="match status" value="1"/>
</dbReference>
<comment type="function">
    <text evidence="15">A helicase/nuclease that prepares dsDNA breaks (DSB) for recombinational DNA repair. Binds to DSBs and unwinds DNA via a highly rapid and processive ATP-dependent bidirectional helicase activity. Unwinds dsDNA until it encounters a Chi (crossover hotspot instigator) sequence from the 3' direction. Cuts ssDNA a few nucleotides 3' to the Chi site. The properties and activities of the enzyme are changed at Chi. The Chi-altered holoenzyme produces a long 3'-ssDNA overhang and facilitates RecA-binding to the ssDNA for homologous DNA recombination and repair. Holoenzyme degrades any linearized DNA that is unable to undergo homologous recombination. In the holoenzyme this subunit contributes ATPase, 3'-5' helicase, exonuclease activity and loads RecA onto ssDNA.</text>
</comment>
<dbReference type="PROSITE" id="PS51198">
    <property type="entry name" value="UVRD_HELICASE_ATP_BIND"/>
    <property type="match status" value="1"/>
</dbReference>
<dbReference type="InterPro" id="IPR011335">
    <property type="entry name" value="Restrct_endonuc-II-like"/>
</dbReference>
<evidence type="ECO:0000256" key="11">
    <source>
        <dbReference type="ARBA" id="ARBA00023204"/>
    </source>
</evidence>
<dbReference type="Gene3D" id="1.10.486.10">
    <property type="entry name" value="PCRA, domain 4"/>
    <property type="match status" value="1"/>
</dbReference>
<feature type="region of interest" description="Nuclease activity, interacts with RecD and RecA" evidence="15">
    <location>
        <begin position="888"/>
        <end position="1159"/>
    </location>
</feature>
<dbReference type="InterPro" id="IPR004586">
    <property type="entry name" value="RecB"/>
</dbReference>
<dbReference type="Proteomes" id="UP000298773">
    <property type="component" value="Chromosome"/>
</dbReference>
<comment type="catalytic activity">
    <reaction evidence="13 15">
        <text>Couples ATP hydrolysis with the unwinding of duplex DNA by translocating in the 3'-5' direction.</text>
        <dbReference type="EC" id="5.6.2.4"/>
    </reaction>
</comment>
<dbReference type="GO" id="GO:0016887">
    <property type="term" value="F:ATP hydrolysis activity"/>
    <property type="evidence" value="ECO:0007669"/>
    <property type="project" value="RHEA"/>
</dbReference>
<organism evidence="19 20">
    <name type="scientific">Buchnera aphidicola</name>
    <name type="common">Hyadaphis tataricae</name>
    <dbReference type="NCBI Taxonomy" id="1241859"/>
    <lineage>
        <taxon>Bacteria</taxon>
        <taxon>Pseudomonadati</taxon>
        <taxon>Pseudomonadota</taxon>
        <taxon>Gammaproteobacteria</taxon>
        <taxon>Enterobacterales</taxon>
        <taxon>Erwiniaceae</taxon>
        <taxon>Buchnera</taxon>
    </lineage>
</organism>
<dbReference type="HAMAP" id="MF_01485">
    <property type="entry name" value="RecB"/>
    <property type="match status" value="1"/>
</dbReference>
<feature type="binding site" evidence="16">
    <location>
        <begin position="24"/>
        <end position="31"/>
    </location>
    <ligand>
        <name>ATP</name>
        <dbReference type="ChEBI" id="CHEBI:30616"/>
    </ligand>
</feature>
<comment type="cofactor">
    <cofactor evidence="15">
        <name>Mg(2+)</name>
        <dbReference type="ChEBI" id="CHEBI:18420"/>
    </cofactor>
    <text evidence="15">Binds 1 Mg(2+) ion per subunit.</text>
</comment>
<feature type="binding site" evidence="15">
    <location>
        <position position="1067"/>
    </location>
    <ligand>
        <name>Mg(2+)</name>
        <dbReference type="ChEBI" id="CHEBI:18420"/>
    </ligand>
</feature>
<keyword evidence="10 15" id="KW-0238">DNA-binding</keyword>
<dbReference type="GO" id="GO:0000287">
    <property type="term" value="F:magnesium ion binding"/>
    <property type="evidence" value="ECO:0007669"/>
    <property type="project" value="UniProtKB-UniRule"/>
</dbReference>
<keyword evidence="4 15" id="KW-0227">DNA damage</keyword>
<gene>
    <name evidence="15 19" type="primary">recB</name>
    <name evidence="19" type="ORF">D9V69_02265</name>
</gene>
<reference evidence="19 20" key="2">
    <citation type="submission" date="2019-05" db="EMBL/GenBank/DDBJ databases">
        <title>Genome evolution of the obligate endosymbiont Buchnera aphidicola.</title>
        <authorList>
            <person name="Moran N.A."/>
        </authorList>
    </citation>
    <scope>NUCLEOTIDE SEQUENCE [LARGE SCALE GENOMIC DNA]</scope>
    <source>
        <strain evidence="19 20">Hta</strain>
    </source>
</reference>
<keyword evidence="6 15" id="KW-0347">Helicase</keyword>
<dbReference type="EC" id="3.1.11.5" evidence="15"/>
<dbReference type="GO" id="GO:0003677">
    <property type="term" value="F:DNA binding"/>
    <property type="evidence" value="ECO:0007669"/>
    <property type="project" value="UniProtKB-UniRule"/>
</dbReference>
<dbReference type="Gene3D" id="1.10.3170.10">
    <property type="entry name" value="Recbcd, chain B, domain 2"/>
    <property type="match status" value="1"/>
</dbReference>
<keyword evidence="2 15" id="KW-0479">Metal-binding</keyword>
<feature type="domain" description="UvrD-like helicase C-terminal" evidence="18">
    <location>
        <begin position="459"/>
        <end position="734"/>
    </location>
</feature>
<sequence length="1159" mass="137868">MNTYRPKKLDLFKIPLNGINLIEASAGTGKTFTIVLLYLRLLLGLKRDKNVKKKLLINEILIVTFTNAAKEELHRRIKDGIHTLYLICKKNDQPNSLFNIFFKEIVNIEDAICTLDQAQKDIDNISIYTIHGFCQKILNLYAFDFHPIFKENIIEQEETLYLQAIQDFWRRTFYHLPKDIINIIYNEFNHPERLLQQIKPLLNIYSIDFEKKFAKKNSFLYCHKNNINYINYVKKIWKKYYYVILNNIDKIKTNKNIYNSLNIHKWIEKITIWSQTTTTDYTIPSVLKYFRKKNIEKVYFKHILFNSIEKILEKNFSLKNSIILHAVKSIPQIISKEKNKKSLLEYNDLLSILLKKIKQEKHLKYLIREKYPAVFIDEFQDTDPQQYKIFNLIYNTKKTTLFLIGDPKQAIYSFRGADIFSYLKIKNTIKNQYYLDTNWRSSSNMCQSINHLFSQNNHPFIHEKISFIPALSPKKNANMHFTINGMSQSALSFICRKEENSKENNKIWIAQQCANEISYWLTCAQKGTAKITNQKGEKILKSKDIAILVRNKEEANIIQTELHKLNIDSIYSSHKKSIFQTADAKELLSILKSVLEPSNEELFQQAIFTKVFKKIFFKVKEKKNYSCIIIEKLYEYYNIWNETSIFLLIEHIIQEYQKNIHFLGIDINNQKIINFLQIAELLQEKCQHYNQNISLLYWFENKIKEKTQPTFKEHIRSFETSEPIKIVTIHKSKGLEYSITWIPFNISLYPSKLPIYHNSKNLKPFFDIENNNKNVRKAQKETLSEDLRFLYVALTRSIVHCSIGVTYTKKRTMPLKKNYTDLSALKYIIQNGQYMNYHCSLNILQKLIKKNVIEIKNNTKSPKVFTKNNQYLYLLQKPNYSNINIENTWNITSFTKLSQEKKLLIHNNQEIILENFSIENESKKSDLNIHNFPLGITTGRLIHYILKKLNFSNKKTIHWFSEILEMFKISQKWSLIIMSWIETIINIPLSNHKITLSKLKKNSYVKELEFFLPIKKTLYCKEFNNIIQNFDPISHSSPKIFFNPVSGILTGFIDLVLFWNDKYYIIDYKSNWIGKNDNCYSYDHIKKEMIKKRYDIQYQIYTIAVHQYLKTKIKKYNYEKHFGGILYIFLRAIHNKKHNGVFYVLPKFKMIERLIDLIS</sequence>
<dbReference type="SUPFAM" id="SSF52980">
    <property type="entry name" value="Restriction endonuclease-like"/>
    <property type="match status" value="1"/>
</dbReference>
<evidence type="ECO:0000256" key="1">
    <source>
        <dbReference type="ARBA" id="ARBA00022722"/>
    </source>
</evidence>
<dbReference type="EC" id="5.6.2.4" evidence="15"/>
<evidence type="ECO:0000256" key="9">
    <source>
        <dbReference type="ARBA" id="ARBA00022842"/>
    </source>
</evidence>
<name>A0A4D6XZU2_9GAMM</name>
<comment type="similarity">
    <text evidence="15">Belongs to the helicase family. UvrD subfamily.</text>
</comment>
<evidence type="ECO:0000256" key="13">
    <source>
        <dbReference type="ARBA" id="ARBA00034617"/>
    </source>
</evidence>
<dbReference type="GO" id="GO:0005829">
    <property type="term" value="C:cytosol"/>
    <property type="evidence" value="ECO:0007669"/>
    <property type="project" value="TreeGrafter"/>
</dbReference>
<evidence type="ECO:0000313" key="20">
    <source>
        <dbReference type="Proteomes" id="UP000298773"/>
    </source>
</evidence>
<evidence type="ECO:0000256" key="7">
    <source>
        <dbReference type="ARBA" id="ARBA00022839"/>
    </source>
</evidence>
<evidence type="ECO:0000259" key="17">
    <source>
        <dbReference type="PROSITE" id="PS51198"/>
    </source>
</evidence>
<comment type="miscellaneous">
    <text evidence="15">In the RecBCD complex, RecB has a slow 3'-5' helicase, an exonuclease activity and loads RecA onto ssDNA, RecD has a fast 5'-3' helicase activity, while RecC stimulates the ATPase and processivity of the RecB helicase and contributes to recognition of the Chi site.</text>
</comment>
<dbReference type="SUPFAM" id="SSF52540">
    <property type="entry name" value="P-loop containing nucleoside triphosphate hydrolases"/>
    <property type="match status" value="1"/>
</dbReference>
<feature type="binding site" evidence="15">
    <location>
        <position position="1054"/>
    </location>
    <ligand>
        <name>Mg(2+)</name>
        <dbReference type="ChEBI" id="CHEBI:18420"/>
    </ligand>
</feature>
<feature type="active site" description="For nuclease activity" evidence="15">
    <location>
        <position position="1067"/>
    </location>
</feature>
<dbReference type="InterPro" id="IPR014016">
    <property type="entry name" value="UvrD-like_ATP-bd"/>
</dbReference>